<protein>
    <submittedName>
        <fullName evidence="1">Uncharacterized protein</fullName>
    </submittedName>
</protein>
<evidence type="ECO:0000313" key="1">
    <source>
        <dbReference type="EMBL" id="TWS27512.1"/>
    </source>
</evidence>
<dbReference type="EMBL" id="VIGX01000013">
    <property type="protein sequence ID" value="TWS27512.1"/>
    <property type="molecule type" value="Genomic_DNA"/>
</dbReference>
<comment type="caution">
    <text evidence="1">The sequence shown here is derived from an EMBL/GenBank/DDBJ whole genome shotgun (WGS) entry which is preliminary data.</text>
</comment>
<dbReference type="AlphaFoldDB" id="A0A5C5RXX0"/>
<accession>A0A5C5RXX0</accession>
<keyword evidence="2" id="KW-1185">Reference proteome</keyword>
<proteinExistence type="predicted"/>
<dbReference type="Proteomes" id="UP000319375">
    <property type="component" value="Unassembled WGS sequence"/>
</dbReference>
<evidence type="ECO:0000313" key="2">
    <source>
        <dbReference type="Proteomes" id="UP000319375"/>
    </source>
</evidence>
<name>A0A5C5RXX0_9ACTN</name>
<reference evidence="1 2" key="1">
    <citation type="submission" date="2019-06" db="EMBL/GenBank/DDBJ databases">
        <title>Tsukamurella conjunctivitidis sp. nov., Tsukamurella assacharolytica sp. nov. and Tsukamurella sputae sp. nov. isolated from patients with conjunctivitis, bacteraemia (lymphoma) and respiratory infection (sputum) in Hong Kong.</title>
        <authorList>
            <person name="Teng J.L.L."/>
            <person name="Lee H.H."/>
            <person name="Fong J.Y.H."/>
            <person name="Fok K.M.N."/>
            <person name="Lau S.K.P."/>
            <person name="Woo P.C.Y."/>
        </authorList>
    </citation>
    <scope>NUCLEOTIDE SEQUENCE [LARGE SCALE GENOMIC DNA]</scope>
    <source>
        <strain evidence="1 2">HKU72</strain>
    </source>
</reference>
<gene>
    <name evidence="1" type="ORF">FK530_18520</name>
</gene>
<sequence>MTDDSRITAQTTDRELARLASTDEARQELEQRRRQLRAAGTVRAAEALIDMLATPRSPAELDLMTAVAEAMLHHPMPGLRTKLDDIARQQAKQHSPGDLVTQLGQMLTDAEARDDRAGAAWARYSLAHAIRTNAQMQAVADLLLALIPERERGALTALVVAEAIPRITAAVDAAVAEAKRVADELTSEADHG</sequence>
<organism evidence="1 2">
    <name type="scientific">Tsukamurella conjunctivitidis</name>
    <dbReference type="NCBI Taxonomy" id="2592068"/>
    <lineage>
        <taxon>Bacteria</taxon>
        <taxon>Bacillati</taxon>
        <taxon>Actinomycetota</taxon>
        <taxon>Actinomycetes</taxon>
        <taxon>Mycobacteriales</taxon>
        <taxon>Tsukamurellaceae</taxon>
        <taxon>Tsukamurella</taxon>
    </lineage>
</organism>
<dbReference type="RefSeq" id="WP_146488455.1">
    <property type="nucleotide sequence ID" value="NZ_VIGX01000013.1"/>
</dbReference>